<dbReference type="AlphaFoldDB" id="A0A6J4DYC9"/>
<name>A0A6J4DYC9_9PSED</name>
<reference evidence="1 2" key="1">
    <citation type="submission" date="2020-05" db="EMBL/GenBank/DDBJ databases">
        <title>Characterization of novel class B3 metallo-beta-lactamase from novel Pseudomonas species.</title>
        <authorList>
            <person name="Yamada K."/>
            <person name="Aoki K."/>
            <person name="Ishii Y."/>
        </authorList>
    </citation>
    <scope>NUCLEOTIDE SEQUENCE [LARGE SCALE GENOMIC DNA]</scope>
    <source>
        <strain evidence="1 2">TUM18999</strain>
    </source>
</reference>
<evidence type="ECO:0000313" key="2">
    <source>
        <dbReference type="Proteomes" id="UP000509383"/>
    </source>
</evidence>
<protein>
    <submittedName>
        <fullName evidence="1">Uncharacterized protein</fullName>
    </submittedName>
</protein>
<dbReference type="Proteomes" id="UP000509383">
    <property type="component" value="Chromosome"/>
</dbReference>
<accession>A0A6J4DYC9</accession>
<sequence length="87" mass="9842">MFGRAAEIKENTPLHRGEAFVSFVALSGYETIVRDDIVLCQLENGVYELRSKRQQVGFRVLVTSDTGKSWKGIVVEQLPGITRFVQR</sequence>
<evidence type="ECO:0000313" key="1">
    <source>
        <dbReference type="EMBL" id="BCG22105.1"/>
    </source>
</evidence>
<gene>
    <name evidence="1" type="ORF">TUM18999_02960</name>
</gene>
<proteinExistence type="predicted"/>
<dbReference type="KEGG" id="ptw:TUM18999_02960"/>
<dbReference type="EMBL" id="AP023189">
    <property type="protein sequence ID" value="BCG22105.1"/>
    <property type="molecule type" value="Genomic_DNA"/>
</dbReference>
<organism evidence="1 2">
    <name type="scientific">Pseudomonas tohonis</name>
    <dbReference type="NCBI Taxonomy" id="2725477"/>
    <lineage>
        <taxon>Bacteria</taxon>
        <taxon>Pseudomonadati</taxon>
        <taxon>Pseudomonadota</taxon>
        <taxon>Gammaproteobacteria</taxon>
        <taxon>Pseudomonadales</taxon>
        <taxon>Pseudomonadaceae</taxon>
        <taxon>Pseudomonas</taxon>
    </lineage>
</organism>